<dbReference type="Pfam" id="PF06249">
    <property type="entry name" value="EutQ"/>
    <property type="match status" value="1"/>
</dbReference>
<dbReference type="Gene3D" id="2.60.120.10">
    <property type="entry name" value="Jelly Rolls"/>
    <property type="match status" value="1"/>
</dbReference>
<dbReference type="SUPFAM" id="SSF51182">
    <property type="entry name" value="RmlC-like cupins"/>
    <property type="match status" value="1"/>
</dbReference>
<reference evidence="1 2" key="1">
    <citation type="submission" date="2020-07" db="EMBL/GenBank/DDBJ databases">
        <title>Bradyrhizobium diversity isolated from nodules of indigenous legumes of Western Australia.</title>
        <authorList>
            <person name="Klepa M.S."/>
        </authorList>
    </citation>
    <scope>NUCLEOTIDE SEQUENCE [LARGE SCALE GENOMIC DNA]</scope>
    <source>
        <strain evidence="1 2">CNPSo 4019</strain>
    </source>
</reference>
<evidence type="ECO:0000313" key="2">
    <source>
        <dbReference type="Proteomes" id="UP001194539"/>
    </source>
</evidence>
<protein>
    <submittedName>
        <fullName evidence="1">DUF861 domain-containing protein</fullName>
    </submittedName>
</protein>
<dbReference type="CDD" id="cd20299">
    <property type="entry name" value="cupin_YP766765-like"/>
    <property type="match status" value="1"/>
</dbReference>
<dbReference type="InterPro" id="IPR010424">
    <property type="entry name" value="EutQ"/>
</dbReference>
<dbReference type="InterPro" id="IPR011051">
    <property type="entry name" value="RmlC_Cupin_sf"/>
</dbReference>
<dbReference type="RefSeq" id="WP_197966741.1">
    <property type="nucleotide sequence ID" value="NZ_JACEGD010000013.1"/>
</dbReference>
<accession>A0ABS0P3I9</accession>
<keyword evidence="2" id="KW-1185">Reference proteome</keyword>
<dbReference type="Proteomes" id="UP001194539">
    <property type="component" value="Unassembled WGS sequence"/>
</dbReference>
<gene>
    <name evidence="1" type="ORF">H1B27_16345</name>
</gene>
<name>A0ABS0P3I9_9BRAD</name>
<comment type="caution">
    <text evidence="1">The sequence shown here is derived from an EMBL/GenBank/DDBJ whole genome shotgun (WGS) entry which is preliminary data.</text>
</comment>
<organism evidence="1 2">
    <name type="scientific">Bradyrhizobium diversitatis</name>
    <dbReference type="NCBI Taxonomy" id="2755406"/>
    <lineage>
        <taxon>Bacteria</taxon>
        <taxon>Pseudomonadati</taxon>
        <taxon>Pseudomonadota</taxon>
        <taxon>Alphaproteobacteria</taxon>
        <taxon>Hyphomicrobiales</taxon>
        <taxon>Nitrobacteraceae</taxon>
        <taxon>Bradyrhizobium</taxon>
    </lineage>
</organism>
<dbReference type="InterPro" id="IPR014710">
    <property type="entry name" value="RmlC-like_jellyroll"/>
</dbReference>
<evidence type="ECO:0000313" key="1">
    <source>
        <dbReference type="EMBL" id="MBH5387835.1"/>
    </source>
</evidence>
<dbReference type="EMBL" id="JACEGD010000013">
    <property type="protein sequence ID" value="MBH5387835.1"/>
    <property type="molecule type" value="Genomic_DNA"/>
</dbReference>
<proteinExistence type="predicted"/>
<sequence>MKVRKFAISDASLERSPGQDGNIFVGNLVDQRHGGPITIGFGRYAPNQNLEETMSVDDVMIVLEGKLSVTSDGDTITAGPGEIVYMPKGETVTIRSHEQGALTAYVTYPHWQEAHEARARGSR</sequence>